<name>A0A0F9TSS1_9ZZZZ</name>
<dbReference type="AlphaFoldDB" id="A0A0F9TSS1"/>
<feature type="non-terminal residue" evidence="1">
    <location>
        <position position="1"/>
    </location>
</feature>
<protein>
    <submittedName>
        <fullName evidence="1">Uncharacterized protein</fullName>
    </submittedName>
</protein>
<evidence type="ECO:0000313" key="1">
    <source>
        <dbReference type="EMBL" id="KKN84095.1"/>
    </source>
</evidence>
<gene>
    <name evidence="1" type="ORF">LCGC14_0293020</name>
</gene>
<proteinExistence type="predicted"/>
<organism evidence="1">
    <name type="scientific">marine sediment metagenome</name>
    <dbReference type="NCBI Taxonomy" id="412755"/>
    <lineage>
        <taxon>unclassified sequences</taxon>
        <taxon>metagenomes</taxon>
        <taxon>ecological metagenomes</taxon>
    </lineage>
</organism>
<comment type="caution">
    <text evidence="1">The sequence shown here is derived from an EMBL/GenBank/DDBJ whole genome shotgun (WGS) entry which is preliminary data.</text>
</comment>
<reference evidence="1" key="1">
    <citation type="journal article" date="2015" name="Nature">
        <title>Complex archaea that bridge the gap between prokaryotes and eukaryotes.</title>
        <authorList>
            <person name="Spang A."/>
            <person name="Saw J.H."/>
            <person name="Jorgensen S.L."/>
            <person name="Zaremba-Niedzwiedzka K."/>
            <person name="Martijn J."/>
            <person name="Lind A.E."/>
            <person name="van Eijk R."/>
            <person name="Schleper C."/>
            <person name="Guy L."/>
            <person name="Ettema T.J."/>
        </authorList>
    </citation>
    <scope>NUCLEOTIDE SEQUENCE</scope>
</reference>
<accession>A0A0F9TSS1</accession>
<sequence>PAQRFNNTSARAGFEGMPMFDGHPIHADDQCDDGFIYALPMDSYYAAVLVAPTFEDLAKTDDSKKGFVKTYFAVLCENPNWVYKVTGLNTS</sequence>
<dbReference type="EMBL" id="LAZR01000176">
    <property type="protein sequence ID" value="KKN84095.1"/>
    <property type="molecule type" value="Genomic_DNA"/>
</dbReference>